<feature type="binding site" evidence="8">
    <location>
        <position position="317"/>
    </location>
    <ligand>
        <name>Zn(2+)</name>
        <dbReference type="ChEBI" id="CHEBI:29105"/>
        <label>2</label>
    </ligand>
</feature>
<feature type="binding site" evidence="8">
    <location>
        <position position="63"/>
    </location>
    <ligand>
        <name>Zn(2+)</name>
        <dbReference type="ChEBI" id="CHEBI:29105"/>
        <label>1</label>
    </ligand>
</feature>
<dbReference type="CDD" id="cd05656">
    <property type="entry name" value="M42_Frv"/>
    <property type="match status" value="1"/>
</dbReference>
<evidence type="ECO:0000256" key="5">
    <source>
        <dbReference type="ARBA" id="ARBA00022801"/>
    </source>
</evidence>
<proteinExistence type="inferred from homology"/>
<reference evidence="9" key="1">
    <citation type="journal article" date="2022" name="Nat. Microbiol.">
        <title>Unique mobile elements and scalable gene flow at the prokaryote-eukaryote boundary revealed by circularized Asgard archaea genomes.</title>
        <authorList>
            <person name="Wu F."/>
            <person name="Speth D.R."/>
            <person name="Philosof A."/>
            <person name="Cremiere A."/>
            <person name="Narayanan A."/>
            <person name="Barco R.A."/>
            <person name="Connon S.A."/>
            <person name="Amend J.P."/>
            <person name="Antoshechkin I.A."/>
            <person name="Orphan V.J."/>
        </authorList>
    </citation>
    <scope>NUCLEOTIDE SEQUENCE</scope>
    <source>
        <strain evidence="9">PR6</strain>
    </source>
</reference>
<dbReference type="Pfam" id="PF05343">
    <property type="entry name" value="Peptidase_M42"/>
    <property type="match status" value="1"/>
</dbReference>
<evidence type="ECO:0000256" key="8">
    <source>
        <dbReference type="PIRSR" id="PIRSR001123-2"/>
    </source>
</evidence>
<dbReference type="Proteomes" id="UP001200513">
    <property type="component" value="Chromosome"/>
</dbReference>
<comment type="similarity">
    <text evidence="1 6">Belongs to the peptidase M42 family.</text>
</comment>
<evidence type="ECO:0000256" key="7">
    <source>
        <dbReference type="PIRSR" id="PIRSR001123-1"/>
    </source>
</evidence>
<dbReference type="GO" id="GO:0004177">
    <property type="term" value="F:aminopeptidase activity"/>
    <property type="evidence" value="ECO:0007669"/>
    <property type="project" value="UniProtKB-UniRule"/>
</dbReference>
<feature type="active site" description="Proton acceptor" evidence="7">
    <location>
        <position position="209"/>
    </location>
</feature>
<dbReference type="InterPro" id="IPR008007">
    <property type="entry name" value="Peptidase_M42"/>
</dbReference>
<dbReference type="SUPFAM" id="SSF101821">
    <property type="entry name" value="Aminopeptidase/glucanase lid domain"/>
    <property type="match status" value="1"/>
</dbReference>
<dbReference type="Gene3D" id="3.40.630.10">
    <property type="entry name" value="Zn peptidases"/>
    <property type="match status" value="1"/>
</dbReference>
<evidence type="ECO:0000256" key="4">
    <source>
        <dbReference type="ARBA" id="ARBA00022723"/>
    </source>
</evidence>
<evidence type="ECO:0000313" key="9">
    <source>
        <dbReference type="EMBL" id="UJG43857.1"/>
    </source>
</evidence>
<dbReference type="GO" id="GO:0046872">
    <property type="term" value="F:metal ion binding"/>
    <property type="evidence" value="ECO:0007669"/>
    <property type="project" value="UniProtKB-UniRule"/>
</dbReference>
<evidence type="ECO:0000256" key="3">
    <source>
        <dbReference type="ARBA" id="ARBA00022670"/>
    </source>
</evidence>
<keyword evidence="4 8" id="KW-0479">Metal-binding</keyword>
<keyword evidence="3" id="KW-0645">Protease</keyword>
<feature type="binding site" evidence="8">
    <location>
        <position position="176"/>
    </location>
    <ligand>
        <name>Zn(2+)</name>
        <dbReference type="ChEBI" id="CHEBI:29105"/>
        <label>1</label>
    </ligand>
</feature>
<evidence type="ECO:0000256" key="2">
    <source>
        <dbReference type="ARBA" id="ARBA00022438"/>
    </source>
</evidence>
<comment type="cofactor">
    <cofactor evidence="8">
        <name>a divalent metal cation</name>
        <dbReference type="ChEBI" id="CHEBI:60240"/>
    </cofactor>
    <text evidence="8">Binds 2 divalent metal cations per subunit.</text>
</comment>
<protein>
    <submittedName>
        <fullName evidence="9">M42 family metallopeptidase</fullName>
    </submittedName>
</protein>
<dbReference type="AlphaFoldDB" id="A0A9Y1FNK8"/>
<feature type="binding site" evidence="8">
    <location>
        <position position="210"/>
    </location>
    <ligand>
        <name>Zn(2+)</name>
        <dbReference type="ChEBI" id="CHEBI:29105"/>
        <label>2</label>
    </ligand>
</feature>
<keyword evidence="5" id="KW-0378">Hydrolase</keyword>
<organism evidence="9">
    <name type="scientific">Candidatus Heimdallarchaeum endolithica</name>
    <dbReference type="NCBI Taxonomy" id="2876572"/>
    <lineage>
        <taxon>Archaea</taxon>
        <taxon>Promethearchaeati</taxon>
        <taxon>Candidatus Heimdallarchaeota</taxon>
        <taxon>Candidatus Heimdallarchaeia (ex Rinke et al. 2021) (nom. nud.)</taxon>
        <taxon>Candidatus Heimdallarchaeales</taxon>
        <taxon>Candidatus Heimdallarchaeaceae</taxon>
        <taxon>Candidatus Heimdallarchaeum</taxon>
    </lineage>
</organism>
<dbReference type="PIRSF" id="PIRSF001123">
    <property type="entry name" value="PepA_GA"/>
    <property type="match status" value="1"/>
</dbReference>
<evidence type="ECO:0000256" key="1">
    <source>
        <dbReference type="ARBA" id="ARBA00006272"/>
    </source>
</evidence>
<dbReference type="InterPro" id="IPR051464">
    <property type="entry name" value="Peptidase_M42_aminopept"/>
</dbReference>
<dbReference type="GO" id="GO:0006508">
    <property type="term" value="P:proteolysis"/>
    <property type="evidence" value="ECO:0007669"/>
    <property type="project" value="UniProtKB-KW"/>
</dbReference>
<dbReference type="Gene3D" id="2.40.30.40">
    <property type="entry name" value="Peptidase M42, domain 2"/>
    <property type="match status" value="1"/>
</dbReference>
<feature type="binding site" evidence="8">
    <location>
        <position position="176"/>
    </location>
    <ligand>
        <name>Zn(2+)</name>
        <dbReference type="ChEBI" id="CHEBI:29105"/>
        <label>2</label>
    </ligand>
</feature>
<dbReference type="SUPFAM" id="SSF53187">
    <property type="entry name" value="Zn-dependent exopeptidases"/>
    <property type="match status" value="1"/>
</dbReference>
<gene>
    <name evidence="9" type="ORF">K9W46_01405</name>
</gene>
<sequence length="351" mass="38297">MVNEEFLKKLVTTPRATGYEFGAQQIIKEYLEKDVDEIYADRVGNLYAVINPESSFKVMLAGHIDQIGFQISYIDDDGYLWFKPLGGFDTSTLPGKRVKVIGKGGTFLGVIGKKAIHLMKPDERKKAPEMEKLFIDIGCKDKEEASSKIQVGDFAVFDYGYDRLGEHNYAVSSGFDDSIGAFIVAEIMKELAKDKNFYAGVYGVSTVQEEIGLRGATVAAKRISPEVGIAFDVGFASDAPEISKKDVGEVKLGDGPIISIGPNLNPVLVKRIIEIAEKNEIPIQPHAANRGTGTDANAIQLSGAATALVGIPNRYMHTASEVISLDDVKNIIKLVVKLIKSITEEDTFIPF</sequence>
<accession>A0A9Y1FNK8</accession>
<dbReference type="PANTHER" id="PTHR32481">
    <property type="entry name" value="AMINOPEPTIDASE"/>
    <property type="match status" value="1"/>
</dbReference>
<feature type="binding site" evidence="8">
    <location>
        <position position="232"/>
    </location>
    <ligand>
        <name>Zn(2+)</name>
        <dbReference type="ChEBI" id="CHEBI:29105"/>
        <label>1</label>
    </ligand>
</feature>
<dbReference type="PANTHER" id="PTHR32481:SF20">
    <property type="entry name" value="AMINOPEPTIDASE YSDC"/>
    <property type="match status" value="1"/>
</dbReference>
<dbReference type="InterPro" id="IPR023367">
    <property type="entry name" value="Peptidase_M42_dom2"/>
</dbReference>
<dbReference type="EMBL" id="CP084167">
    <property type="protein sequence ID" value="UJG43857.1"/>
    <property type="molecule type" value="Genomic_DNA"/>
</dbReference>
<evidence type="ECO:0000256" key="6">
    <source>
        <dbReference type="PIRNR" id="PIRNR001123"/>
    </source>
</evidence>
<name>A0A9Y1FNK8_9ARCH</name>
<keyword evidence="2" id="KW-0031">Aminopeptidase</keyword>